<dbReference type="EMBL" id="MZMV01000024">
    <property type="protein sequence ID" value="OWV06573.1"/>
    <property type="molecule type" value="Genomic_DNA"/>
</dbReference>
<dbReference type="PANTHER" id="PTHR30231">
    <property type="entry name" value="DNA POLYMERASE III SUBUNIT EPSILON"/>
    <property type="match status" value="1"/>
</dbReference>
<evidence type="ECO:0000256" key="3">
    <source>
        <dbReference type="ARBA" id="ARBA00022839"/>
    </source>
</evidence>
<accession>A0A246RL11</accession>
<keyword evidence="6" id="KW-1185">Reference proteome</keyword>
<dbReference type="SMART" id="SM00479">
    <property type="entry name" value="EXOIII"/>
    <property type="match status" value="1"/>
</dbReference>
<protein>
    <recommendedName>
        <fullName evidence="4">Exonuclease domain-containing protein</fullName>
    </recommendedName>
</protein>
<dbReference type="SUPFAM" id="SSF53098">
    <property type="entry name" value="Ribonuclease H-like"/>
    <property type="match status" value="1"/>
</dbReference>
<proteinExistence type="predicted"/>
<organism evidence="5 6">
    <name type="scientific">Micromonospora wenchangensis</name>
    <dbReference type="NCBI Taxonomy" id="1185415"/>
    <lineage>
        <taxon>Bacteria</taxon>
        <taxon>Bacillati</taxon>
        <taxon>Actinomycetota</taxon>
        <taxon>Actinomycetes</taxon>
        <taxon>Micromonosporales</taxon>
        <taxon>Micromonosporaceae</taxon>
        <taxon>Micromonospora</taxon>
    </lineage>
</organism>
<evidence type="ECO:0000256" key="1">
    <source>
        <dbReference type="ARBA" id="ARBA00022722"/>
    </source>
</evidence>
<dbReference type="GO" id="GO:0008408">
    <property type="term" value="F:3'-5' exonuclease activity"/>
    <property type="evidence" value="ECO:0007669"/>
    <property type="project" value="TreeGrafter"/>
</dbReference>
<dbReference type="Proteomes" id="UP000197174">
    <property type="component" value="Unassembled WGS sequence"/>
</dbReference>
<dbReference type="PANTHER" id="PTHR30231:SF4">
    <property type="entry name" value="PROTEIN NEN2"/>
    <property type="match status" value="1"/>
</dbReference>
<dbReference type="InterPro" id="IPR013520">
    <property type="entry name" value="Ribonucl_H"/>
</dbReference>
<sequence length="305" mass="33537">MIFRRAVRRLCLPPHAPVHRTTEPGVPIVINKYPGTCGTCRGRVEAGAGQALKLGAGWTTYHDDCAPVEAAPPPGTHRGWHHLPVVGFDIETTGNEPLDARIVSAALVYSDGTTRRWLVNPGVPIPPRTTEIHGITDELVRSAGTPAGTALAELGTAVGKVIADGTPLVAFCAHFDVTTLHAELARHALPSLDWDRAVIIDPSILHQEVEPYRFVGRQLGELCRYYEVTLGSAHDATSDARAAVEMAVSIAARHERIARMLPDDLHRAQVTWYAAQKRKLQEYFDRRGIAETVSLEWPLETRRRR</sequence>
<dbReference type="AlphaFoldDB" id="A0A246RL11"/>
<dbReference type="InterPro" id="IPR036397">
    <property type="entry name" value="RNaseH_sf"/>
</dbReference>
<dbReference type="GO" id="GO:0003676">
    <property type="term" value="F:nucleic acid binding"/>
    <property type="evidence" value="ECO:0007669"/>
    <property type="project" value="InterPro"/>
</dbReference>
<dbReference type="GO" id="GO:0005829">
    <property type="term" value="C:cytosol"/>
    <property type="evidence" value="ECO:0007669"/>
    <property type="project" value="TreeGrafter"/>
</dbReference>
<evidence type="ECO:0000313" key="6">
    <source>
        <dbReference type="Proteomes" id="UP000197174"/>
    </source>
</evidence>
<evidence type="ECO:0000313" key="5">
    <source>
        <dbReference type="EMBL" id="OWV06573.1"/>
    </source>
</evidence>
<dbReference type="InterPro" id="IPR012337">
    <property type="entry name" value="RNaseH-like_sf"/>
</dbReference>
<gene>
    <name evidence="5" type="ORF">B5D80_16190</name>
</gene>
<dbReference type="Pfam" id="PF00929">
    <property type="entry name" value="RNase_T"/>
    <property type="match status" value="1"/>
</dbReference>
<evidence type="ECO:0000259" key="4">
    <source>
        <dbReference type="SMART" id="SM00479"/>
    </source>
</evidence>
<dbReference type="Gene3D" id="3.30.420.10">
    <property type="entry name" value="Ribonuclease H-like superfamily/Ribonuclease H"/>
    <property type="match status" value="1"/>
</dbReference>
<dbReference type="NCBIfam" id="NF005927">
    <property type="entry name" value="PRK07942.1"/>
    <property type="match status" value="1"/>
</dbReference>
<keyword evidence="1" id="KW-0540">Nuclease</keyword>
<keyword evidence="2" id="KW-0378">Hydrolase</keyword>
<evidence type="ECO:0000256" key="2">
    <source>
        <dbReference type="ARBA" id="ARBA00022801"/>
    </source>
</evidence>
<comment type="caution">
    <text evidence="5">The sequence shown here is derived from an EMBL/GenBank/DDBJ whole genome shotgun (WGS) entry which is preliminary data.</text>
</comment>
<dbReference type="CDD" id="cd06127">
    <property type="entry name" value="DEDDh"/>
    <property type="match status" value="1"/>
</dbReference>
<keyword evidence="3" id="KW-0269">Exonuclease</keyword>
<name>A0A246RL11_9ACTN</name>
<feature type="domain" description="Exonuclease" evidence="4">
    <location>
        <begin position="84"/>
        <end position="256"/>
    </location>
</feature>
<reference evidence="5 6" key="1">
    <citation type="submission" date="2017-03" db="EMBL/GenBank/DDBJ databases">
        <title>Whole genome sequence of Micromonospora wenchangensis, isolated from mangrove soil.</title>
        <authorList>
            <person name="Yang H."/>
        </authorList>
    </citation>
    <scope>NUCLEOTIDE SEQUENCE [LARGE SCALE GENOMIC DNA]</scope>
    <source>
        <strain evidence="5 6">CCTCC AA 2012002</strain>
    </source>
</reference>